<dbReference type="Gene3D" id="3.40.630.30">
    <property type="match status" value="1"/>
</dbReference>
<dbReference type="InterPro" id="IPR000182">
    <property type="entry name" value="GNAT_dom"/>
</dbReference>
<dbReference type="PANTHER" id="PTHR43792:SF1">
    <property type="entry name" value="N-ACETYLTRANSFERASE DOMAIN-CONTAINING PROTEIN"/>
    <property type="match status" value="1"/>
</dbReference>
<dbReference type="GO" id="GO:0016747">
    <property type="term" value="F:acyltransferase activity, transferring groups other than amino-acyl groups"/>
    <property type="evidence" value="ECO:0007669"/>
    <property type="project" value="InterPro"/>
</dbReference>
<dbReference type="PROSITE" id="PS51186">
    <property type="entry name" value="GNAT"/>
    <property type="match status" value="1"/>
</dbReference>
<sequence>MIVETERLQLREMSVHDLPALRAIMQDEETMVAYQGAFTDAMVVGWLDRMLARYRDEGIGLWAVLLRGTGQMIGQCGLTHQRILDEDVVEVGYLFNRSFWHHGYATEAAAACRDHGFDELGAERIHAQVRDTNIASMNVAIRLGMTVRGRFVKHYRGVDMPHLAFAVDRPAGTVPHDASRGSEVEAAGLRQRSCGGADLASGS</sequence>
<dbReference type="OrthoDB" id="3533156at2"/>
<dbReference type="SUPFAM" id="SSF55729">
    <property type="entry name" value="Acyl-CoA N-acyltransferases (Nat)"/>
    <property type="match status" value="1"/>
</dbReference>
<evidence type="ECO:0000313" key="2">
    <source>
        <dbReference type="EMBL" id="VEI03688.1"/>
    </source>
</evidence>
<dbReference type="PANTHER" id="PTHR43792">
    <property type="entry name" value="GNAT FAMILY, PUTATIVE (AFU_ORTHOLOGUE AFUA_3G00765)-RELATED-RELATED"/>
    <property type="match status" value="1"/>
</dbReference>
<organism evidence="2 3">
    <name type="scientific">Acidipropionibacterium jensenii</name>
    <dbReference type="NCBI Taxonomy" id="1749"/>
    <lineage>
        <taxon>Bacteria</taxon>
        <taxon>Bacillati</taxon>
        <taxon>Actinomycetota</taxon>
        <taxon>Actinomycetes</taxon>
        <taxon>Propionibacteriales</taxon>
        <taxon>Propionibacteriaceae</taxon>
        <taxon>Acidipropionibacterium</taxon>
    </lineage>
</organism>
<accession>A0A3S4UYM3</accession>
<gene>
    <name evidence="2" type="ORF">NCTC13652_01899</name>
</gene>
<keyword evidence="3" id="KW-1185">Reference proteome</keyword>
<evidence type="ECO:0000259" key="1">
    <source>
        <dbReference type="PROSITE" id="PS51186"/>
    </source>
</evidence>
<evidence type="ECO:0000313" key="3">
    <source>
        <dbReference type="Proteomes" id="UP000277858"/>
    </source>
</evidence>
<dbReference type="STRING" id="1122997.GCA_000425285_00408"/>
<dbReference type="InterPro" id="IPR016181">
    <property type="entry name" value="Acyl_CoA_acyltransferase"/>
</dbReference>
<keyword evidence="2" id="KW-0808">Transferase</keyword>
<keyword evidence="2" id="KW-0418">Kinase</keyword>
<dbReference type="EMBL" id="LR134473">
    <property type="protein sequence ID" value="VEI03688.1"/>
    <property type="molecule type" value="Genomic_DNA"/>
</dbReference>
<dbReference type="Pfam" id="PF13302">
    <property type="entry name" value="Acetyltransf_3"/>
    <property type="match status" value="1"/>
</dbReference>
<dbReference type="Proteomes" id="UP000277858">
    <property type="component" value="Chromosome"/>
</dbReference>
<dbReference type="RefSeq" id="WP_084149202.1">
    <property type="nucleotide sequence ID" value="NZ_JAKDOP010000022.1"/>
</dbReference>
<dbReference type="AlphaFoldDB" id="A0A3S4UYM3"/>
<reference evidence="2 3" key="1">
    <citation type="submission" date="2018-12" db="EMBL/GenBank/DDBJ databases">
        <authorList>
            <consortium name="Pathogen Informatics"/>
        </authorList>
    </citation>
    <scope>NUCLEOTIDE SEQUENCE [LARGE SCALE GENOMIC DNA]</scope>
    <source>
        <strain evidence="2 3">NCTC13652</strain>
    </source>
</reference>
<protein>
    <submittedName>
        <fullName evidence="2">Anhydro-N-acetylmuramic acid kinase</fullName>
    </submittedName>
</protein>
<dbReference type="GO" id="GO:0016301">
    <property type="term" value="F:kinase activity"/>
    <property type="evidence" value="ECO:0007669"/>
    <property type="project" value="UniProtKB-KW"/>
</dbReference>
<name>A0A3S4UYM3_9ACTN</name>
<proteinExistence type="predicted"/>
<dbReference type="InterPro" id="IPR051531">
    <property type="entry name" value="N-acetyltransferase"/>
</dbReference>
<feature type="domain" description="N-acetyltransferase" evidence="1">
    <location>
        <begin position="8"/>
        <end position="170"/>
    </location>
</feature>